<protein>
    <submittedName>
        <fullName evidence="2">Uncharacterized protein</fullName>
    </submittedName>
</protein>
<feature type="region of interest" description="Disordered" evidence="1">
    <location>
        <begin position="41"/>
        <end position="105"/>
    </location>
</feature>
<feature type="compositionally biased region" description="Polar residues" evidence="1">
    <location>
        <begin position="159"/>
        <end position="169"/>
    </location>
</feature>
<feature type="compositionally biased region" description="Basic residues" evidence="1">
    <location>
        <begin position="78"/>
        <end position="88"/>
    </location>
</feature>
<dbReference type="EMBL" id="JAWQEG010000669">
    <property type="protein sequence ID" value="KAK3886803.1"/>
    <property type="molecule type" value="Genomic_DNA"/>
</dbReference>
<feature type="region of interest" description="Disordered" evidence="1">
    <location>
        <begin position="150"/>
        <end position="169"/>
    </location>
</feature>
<keyword evidence="3" id="KW-1185">Reference proteome</keyword>
<evidence type="ECO:0000313" key="2">
    <source>
        <dbReference type="EMBL" id="KAK3886803.1"/>
    </source>
</evidence>
<dbReference type="Proteomes" id="UP001286313">
    <property type="component" value="Unassembled WGS sequence"/>
</dbReference>
<comment type="caution">
    <text evidence="2">The sequence shown here is derived from an EMBL/GenBank/DDBJ whole genome shotgun (WGS) entry which is preliminary data.</text>
</comment>
<gene>
    <name evidence="2" type="ORF">Pcinc_009064</name>
</gene>
<feature type="compositionally biased region" description="Low complexity" evidence="1">
    <location>
        <begin position="197"/>
        <end position="209"/>
    </location>
</feature>
<evidence type="ECO:0000256" key="1">
    <source>
        <dbReference type="SAM" id="MobiDB-lite"/>
    </source>
</evidence>
<sequence length="319" mass="35513">MLRPAPPSPCQSLYGAALRDTAINCMDDDDLLAARLLSMGRSTGRRSSEGGLGGDMWGRSITPGATLESTFFGTSRPKAGRKPRKPRSWHPSPYASDDEDDLLSREEKKQKIKAEISRRRQQIEENSRLHEELLRLARLRESAELGYADPRQVYGYDQSPPQSARDPTTSVLRSIDEILRDARDPSSGYYGGYFKAGGSPPGRYGSSPGARTSPRHYYGGSRGASPSHYAMTEEDRSMARLASTFQNEDFTGALYERLSDFSPLTGDSLSDTMSDFTPAMPLLPDMPTRSRKLLEDLGSSPITSQTHRGKYDLQRRYRK</sequence>
<name>A0AAE1GBZ6_PETCI</name>
<proteinExistence type="predicted"/>
<reference evidence="2" key="1">
    <citation type="submission" date="2023-10" db="EMBL/GenBank/DDBJ databases">
        <title>Genome assemblies of two species of porcelain crab, Petrolisthes cinctipes and Petrolisthes manimaculis (Anomura: Porcellanidae).</title>
        <authorList>
            <person name="Angst P."/>
        </authorList>
    </citation>
    <scope>NUCLEOTIDE SEQUENCE</scope>
    <source>
        <strain evidence="2">PB745_01</strain>
        <tissue evidence="2">Gill</tissue>
    </source>
</reference>
<feature type="region of interest" description="Disordered" evidence="1">
    <location>
        <begin position="189"/>
        <end position="227"/>
    </location>
</feature>
<dbReference type="AlphaFoldDB" id="A0AAE1GBZ6"/>
<feature type="region of interest" description="Disordered" evidence="1">
    <location>
        <begin position="273"/>
        <end position="319"/>
    </location>
</feature>
<dbReference type="CDD" id="cd14686">
    <property type="entry name" value="bZIP"/>
    <property type="match status" value="1"/>
</dbReference>
<evidence type="ECO:0000313" key="3">
    <source>
        <dbReference type="Proteomes" id="UP001286313"/>
    </source>
</evidence>
<organism evidence="2 3">
    <name type="scientific">Petrolisthes cinctipes</name>
    <name type="common">Flat porcelain crab</name>
    <dbReference type="NCBI Taxonomy" id="88211"/>
    <lineage>
        <taxon>Eukaryota</taxon>
        <taxon>Metazoa</taxon>
        <taxon>Ecdysozoa</taxon>
        <taxon>Arthropoda</taxon>
        <taxon>Crustacea</taxon>
        <taxon>Multicrustacea</taxon>
        <taxon>Malacostraca</taxon>
        <taxon>Eumalacostraca</taxon>
        <taxon>Eucarida</taxon>
        <taxon>Decapoda</taxon>
        <taxon>Pleocyemata</taxon>
        <taxon>Anomura</taxon>
        <taxon>Galatheoidea</taxon>
        <taxon>Porcellanidae</taxon>
        <taxon>Petrolisthes</taxon>
    </lineage>
</organism>
<feature type="compositionally biased region" description="Basic and acidic residues" evidence="1">
    <location>
        <begin position="309"/>
        <end position="319"/>
    </location>
</feature>
<accession>A0AAE1GBZ6</accession>